<comment type="subcellular location">
    <subcellularLocation>
        <location evidence="9">Cytoplasm</location>
    </subcellularLocation>
</comment>
<feature type="binding site" evidence="9">
    <location>
        <position position="327"/>
    </location>
    <ligand>
        <name>Mg(2+)</name>
        <dbReference type="ChEBI" id="CHEBI:18420"/>
    </ligand>
</feature>
<dbReference type="PRINTS" id="PR00471">
    <property type="entry name" value="ACETATEKNASE"/>
</dbReference>
<feature type="site" description="Transition state stabilizer" evidence="9">
    <location>
        <position position="153"/>
    </location>
</feature>
<feature type="binding site" evidence="9">
    <location>
        <begin position="296"/>
        <end position="300"/>
    </location>
    <ligand>
        <name>ATP</name>
        <dbReference type="ChEBI" id="CHEBI:30616"/>
    </ligand>
</feature>
<feature type="binding site" evidence="9">
    <location>
        <position position="18"/>
    </location>
    <ligand>
        <name>ATP</name>
        <dbReference type="ChEBI" id="CHEBI:30616"/>
    </ligand>
</feature>
<dbReference type="PROSITE" id="PS01076">
    <property type="entry name" value="ACETATE_KINASE_2"/>
    <property type="match status" value="1"/>
</dbReference>
<keyword evidence="6 9" id="KW-0418">Kinase</keyword>
<feature type="binding site" evidence="9">
    <location>
        <position position="65"/>
    </location>
    <ligand>
        <name>substrate</name>
    </ligand>
</feature>
<evidence type="ECO:0000256" key="6">
    <source>
        <dbReference type="ARBA" id="ARBA00022777"/>
    </source>
</evidence>
<dbReference type="InterPro" id="IPR004372">
    <property type="entry name" value="Ac/propionate_kinase"/>
</dbReference>
<comment type="cofactor">
    <cofactor evidence="9">
        <name>Mg(2+)</name>
        <dbReference type="ChEBI" id="CHEBI:18420"/>
    </cofactor>
    <cofactor evidence="9">
        <name>Mn(2+)</name>
        <dbReference type="ChEBI" id="CHEBI:29035"/>
    </cofactor>
    <text evidence="9">Mg(2+). Can also accept Mn(2+).</text>
</comment>
<evidence type="ECO:0000256" key="5">
    <source>
        <dbReference type="ARBA" id="ARBA00022741"/>
    </source>
</evidence>
<dbReference type="InterPro" id="IPR043129">
    <property type="entry name" value="ATPase_NBD"/>
</dbReference>
<keyword evidence="3 9" id="KW-0808">Transferase</keyword>
<dbReference type="Gene3D" id="3.30.420.40">
    <property type="match status" value="2"/>
</dbReference>
<dbReference type="PANTHER" id="PTHR21060">
    <property type="entry name" value="ACETATE KINASE"/>
    <property type="match status" value="1"/>
</dbReference>
<dbReference type="SUPFAM" id="SSF53067">
    <property type="entry name" value="Actin-like ATPase domain"/>
    <property type="match status" value="2"/>
</dbReference>
<dbReference type="RefSeq" id="WP_345840394.1">
    <property type="nucleotide sequence ID" value="NZ_JBDIME010000004.1"/>
</dbReference>
<evidence type="ECO:0000256" key="8">
    <source>
        <dbReference type="ARBA" id="ARBA00022842"/>
    </source>
</evidence>
<feature type="binding site" evidence="9">
    <location>
        <position position="11"/>
    </location>
    <ligand>
        <name>Mg(2+)</name>
        <dbReference type="ChEBI" id="CHEBI:18420"/>
    </ligand>
</feature>
<dbReference type="Pfam" id="PF00871">
    <property type="entry name" value="Acetate_kinase"/>
    <property type="match status" value="1"/>
</dbReference>
<organism evidence="11 12">
    <name type="scientific">Sphingomonas oligophenolica</name>
    <dbReference type="NCBI Taxonomy" id="301154"/>
    <lineage>
        <taxon>Bacteria</taxon>
        <taxon>Pseudomonadati</taxon>
        <taxon>Pseudomonadota</taxon>
        <taxon>Alphaproteobacteria</taxon>
        <taxon>Sphingomonadales</taxon>
        <taxon>Sphingomonadaceae</taxon>
        <taxon>Sphingomonas</taxon>
    </lineage>
</organism>
<comment type="caution">
    <text evidence="11">The sequence shown here is derived from an EMBL/GenBank/DDBJ whole genome shotgun (WGS) entry which is preliminary data.</text>
</comment>
<keyword evidence="2 9" id="KW-0963">Cytoplasm</keyword>
<dbReference type="EC" id="2.7.2.1" evidence="9"/>
<feature type="site" description="Transition state stabilizer" evidence="9">
    <location>
        <position position="209"/>
    </location>
</feature>
<comment type="subunit">
    <text evidence="9">Homodimer.</text>
</comment>
<dbReference type="EMBL" id="JBDIME010000004">
    <property type="protein sequence ID" value="MEN2789386.1"/>
    <property type="molecule type" value="Genomic_DNA"/>
</dbReference>
<dbReference type="PROSITE" id="PS01075">
    <property type="entry name" value="ACETATE_KINASE_1"/>
    <property type="match status" value="1"/>
</dbReference>
<dbReference type="InterPro" id="IPR000890">
    <property type="entry name" value="Aliphatic_acid_kin_short-chain"/>
</dbReference>
<sequence>MSERLTVLTLNEGSSSLKFGLYAAGSGAAALLAEGAVDTSPGHDESFDRIEAALGGVRPGAIGHRIVHGGPDLFEPALIDAAVIAKLEAATDFAPLHGPAALALIRAAAERYPELPQVACFDTGFHAHLPDVAAVLPIPKALRSAGIRRYGFHGLSCQSIVHQLGSALPDRLIIAHLGSGASVTAVRAGRSVDTSMGLTPSGGVVMATRAGDLDPGVLLYLMRVRGMDAGAIEALVDGQSGMLGISGRSGDLRRLHAAGDADAALAIAIFCRSVAKQIAAMMAALGGADLIVFTGGIGEHDGAVRDAIRADLAWAGPVATQVLPSREGEQIARGAAAALGVFMVHKGWPMLREPDND</sequence>
<dbReference type="Proteomes" id="UP001419910">
    <property type="component" value="Unassembled WGS sequence"/>
</dbReference>
<evidence type="ECO:0000256" key="7">
    <source>
        <dbReference type="ARBA" id="ARBA00022840"/>
    </source>
</evidence>
<feature type="binding site" evidence="9">
    <location>
        <begin position="176"/>
        <end position="180"/>
    </location>
    <ligand>
        <name>ATP</name>
        <dbReference type="ChEBI" id="CHEBI:30616"/>
    </ligand>
</feature>
<protein>
    <recommendedName>
        <fullName evidence="9">Acetate kinase</fullName>
        <ecNumber evidence="9">2.7.2.1</ecNumber>
    </recommendedName>
    <alternativeName>
        <fullName evidence="9">Acetokinase</fullName>
    </alternativeName>
</protein>
<keyword evidence="4 9" id="KW-0479">Metal-binding</keyword>
<reference evidence="11 12" key="1">
    <citation type="submission" date="2024-05" db="EMBL/GenBank/DDBJ databases">
        <authorList>
            <person name="Liu Q."/>
            <person name="Xin Y.-H."/>
        </authorList>
    </citation>
    <scope>NUCLEOTIDE SEQUENCE [LARGE SCALE GENOMIC DNA]</scope>
    <source>
        <strain evidence="11 12">CGMCC 1.10181</strain>
    </source>
</reference>
<evidence type="ECO:0000256" key="1">
    <source>
        <dbReference type="ARBA" id="ARBA00008748"/>
    </source>
</evidence>
<keyword evidence="12" id="KW-1185">Reference proteome</keyword>
<evidence type="ECO:0000313" key="12">
    <source>
        <dbReference type="Proteomes" id="UP001419910"/>
    </source>
</evidence>
<evidence type="ECO:0000256" key="4">
    <source>
        <dbReference type="ARBA" id="ARBA00022723"/>
    </source>
</evidence>
<proteinExistence type="inferred from homology"/>
<evidence type="ECO:0000256" key="2">
    <source>
        <dbReference type="ARBA" id="ARBA00022490"/>
    </source>
</evidence>
<dbReference type="GO" id="GO:0016301">
    <property type="term" value="F:kinase activity"/>
    <property type="evidence" value="ECO:0007669"/>
    <property type="project" value="UniProtKB-KW"/>
</dbReference>
<gene>
    <name evidence="9" type="primary">ackA</name>
    <name evidence="11" type="ORF">ABC974_07110</name>
</gene>
<name>A0ABU9Y0P7_9SPHN</name>
<comment type="pathway">
    <text evidence="9">Metabolic intermediate biosynthesis; acetyl-CoA biosynthesis; acetyl-CoA from acetate: step 1/2.</text>
</comment>
<keyword evidence="7 9" id="KW-0067">ATP-binding</keyword>
<comment type="similarity">
    <text evidence="1 9 10">Belongs to the acetokinase family.</text>
</comment>
<dbReference type="PIRSF" id="PIRSF000722">
    <property type="entry name" value="Acetate_prop_kin"/>
    <property type="match status" value="1"/>
</dbReference>
<keyword evidence="8 9" id="KW-0460">Magnesium</keyword>
<feature type="active site" description="Proton donor/acceptor" evidence="9">
    <location>
        <position position="122"/>
    </location>
</feature>
<dbReference type="InterPro" id="IPR023865">
    <property type="entry name" value="Aliphatic_acid_kinase_CS"/>
</dbReference>
<comment type="function">
    <text evidence="9">Catalyzes the formation of acetyl phosphate from acetate and ATP. Can also catalyze the reverse reaction.</text>
</comment>
<evidence type="ECO:0000256" key="10">
    <source>
        <dbReference type="RuleBase" id="RU003835"/>
    </source>
</evidence>
<dbReference type="HAMAP" id="MF_00020">
    <property type="entry name" value="Acetate_kinase"/>
    <property type="match status" value="1"/>
</dbReference>
<keyword evidence="5 9" id="KW-0547">Nucleotide-binding</keyword>
<dbReference type="PANTHER" id="PTHR21060:SF21">
    <property type="entry name" value="ACETATE KINASE"/>
    <property type="match status" value="1"/>
</dbReference>
<comment type="catalytic activity">
    <reaction evidence="9">
        <text>acetate + ATP = acetyl phosphate + ADP</text>
        <dbReference type="Rhea" id="RHEA:11352"/>
        <dbReference type="ChEBI" id="CHEBI:22191"/>
        <dbReference type="ChEBI" id="CHEBI:30089"/>
        <dbReference type="ChEBI" id="CHEBI:30616"/>
        <dbReference type="ChEBI" id="CHEBI:456216"/>
        <dbReference type="EC" id="2.7.2.1"/>
    </reaction>
</comment>
<feature type="binding site" evidence="9">
    <location>
        <begin position="251"/>
        <end position="253"/>
    </location>
    <ligand>
        <name>ATP</name>
        <dbReference type="ChEBI" id="CHEBI:30616"/>
    </ligand>
</feature>
<evidence type="ECO:0000256" key="9">
    <source>
        <dbReference type="HAMAP-Rule" id="MF_00020"/>
    </source>
</evidence>
<accession>A0ABU9Y0P7</accession>
<evidence type="ECO:0000256" key="3">
    <source>
        <dbReference type="ARBA" id="ARBA00022679"/>
    </source>
</evidence>
<evidence type="ECO:0000313" key="11">
    <source>
        <dbReference type="EMBL" id="MEN2789386.1"/>
    </source>
</evidence>